<evidence type="ECO:0000313" key="2">
    <source>
        <dbReference type="Proteomes" id="UP000286921"/>
    </source>
</evidence>
<name>A0A401L1Y3_ASPAW</name>
<gene>
    <name evidence="1" type="ORF">AAWM_08410</name>
</gene>
<protein>
    <submittedName>
        <fullName evidence="1">Uncharacterized protein</fullName>
    </submittedName>
</protein>
<dbReference type="AlphaFoldDB" id="A0A401L1Y3"/>
<organism evidence="1 2">
    <name type="scientific">Aspergillus awamori</name>
    <name type="common">Black koji mold</name>
    <dbReference type="NCBI Taxonomy" id="105351"/>
    <lineage>
        <taxon>Eukaryota</taxon>
        <taxon>Fungi</taxon>
        <taxon>Dikarya</taxon>
        <taxon>Ascomycota</taxon>
        <taxon>Pezizomycotina</taxon>
        <taxon>Eurotiomycetes</taxon>
        <taxon>Eurotiomycetidae</taxon>
        <taxon>Eurotiales</taxon>
        <taxon>Aspergillaceae</taxon>
        <taxon>Aspergillus</taxon>
    </lineage>
</organism>
<sequence>MSLLIEALTAPGAEGEDFQGHRWLGDFGIDIIRSSITFDGYEKKVTPLLSSDGYVAILILEPWLSAQPWTGASVIIRDQEVSASPQEPQIPHRAQI</sequence>
<evidence type="ECO:0000313" key="1">
    <source>
        <dbReference type="EMBL" id="GCB25525.1"/>
    </source>
</evidence>
<dbReference type="EMBL" id="BDHI01000021">
    <property type="protein sequence ID" value="GCB25525.1"/>
    <property type="molecule type" value="Genomic_DNA"/>
</dbReference>
<dbReference type="Proteomes" id="UP000286921">
    <property type="component" value="Unassembled WGS sequence"/>
</dbReference>
<proteinExistence type="predicted"/>
<comment type="caution">
    <text evidence="1">The sequence shown here is derived from an EMBL/GenBank/DDBJ whole genome shotgun (WGS) entry which is preliminary data.</text>
</comment>
<reference evidence="1 2" key="1">
    <citation type="submission" date="2016-09" db="EMBL/GenBank/DDBJ databases">
        <title>Aspergillus awamori IFM 58123T.</title>
        <authorList>
            <person name="Kusuya Y."/>
            <person name="Shimizu M."/>
            <person name="Takahashi H."/>
            <person name="Yaguchi T."/>
        </authorList>
    </citation>
    <scope>NUCLEOTIDE SEQUENCE [LARGE SCALE GENOMIC DNA]</scope>
    <source>
        <strain evidence="1 2">IFM 58123</strain>
    </source>
</reference>
<dbReference type="STRING" id="105351.A0A401L1Y3"/>
<keyword evidence="2" id="KW-1185">Reference proteome</keyword>
<accession>A0A401L1Y3</accession>